<dbReference type="GO" id="GO:0000014">
    <property type="term" value="F:single-stranded DNA endodeoxyribonuclease activity"/>
    <property type="evidence" value="ECO:0007669"/>
    <property type="project" value="TreeGrafter"/>
</dbReference>
<dbReference type="PANTHER" id="PTHR46060:SF2">
    <property type="entry name" value="HISTONE-LYSINE N-METHYLTRANSFERASE SETMAR"/>
    <property type="match status" value="1"/>
</dbReference>
<dbReference type="EMBL" id="VCEB01000002">
    <property type="protein sequence ID" value="KAB0381644.1"/>
    <property type="molecule type" value="Genomic_DNA"/>
</dbReference>
<dbReference type="GO" id="GO:0006303">
    <property type="term" value="P:double-strand break repair via nonhomologous end joining"/>
    <property type="evidence" value="ECO:0007669"/>
    <property type="project" value="TreeGrafter"/>
</dbReference>
<dbReference type="Gene3D" id="3.30.420.10">
    <property type="entry name" value="Ribonuclease H-like superfamily/Ribonuclease H"/>
    <property type="match status" value="2"/>
</dbReference>
<dbReference type="GO" id="GO:0015074">
    <property type="term" value="P:DNA integration"/>
    <property type="evidence" value="ECO:0007669"/>
    <property type="project" value="TreeGrafter"/>
</dbReference>
<reference evidence="1 2" key="1">
    <citation type="submission" date="2019-06" db="EMBL/GenBank/DDBJ databases">
        <title>Discovery of a novel chromosome fission-fusion reversal in muntjac.</title>
        <authorList>
            <person name="Mudd A.B."/>
            <person name="Bredeson J.V."/>
            <person name="Baum R."/>
            <person name="Hockemeyer D."/>
            <person name="Rokhsar D.S."/>
        </authorList>
    </citation>
    <scope>NUCLEOTIDE SEQUENCE [LARGE SCALE GENOMIC DNA]</scope>
    <source>
        <strain evidence="1">UCam_UCB_Mr</strain>
        <tissue evidence="1">Fibroblast cell line</tissue>
    </source>
</reference>
<dbReference type="PANTHER" id="PTHR46060">
    <property type="entry name" value="MARINER MOS1 TRANSPOSASE-LIKE PROTEIN"/>
    <property type="match status" value="1"/>
</dbReference>
<evidence type="ECO:0008006" key="3">
    <source>
        <dbReference type="Google" id="ProtNLM"/>
    </source>
</evidence>
<evidence type="ECO:0000313" key="2">
    <source>
        <dbReference type="Proteomes" id="UP000326062"/>
    </source>
</evidence>
<dbReference type="GO" id="GO:0035861">
    <property type="term" value="C:site of double-strand break"/>
    <property type="evidence" value="ECO:0007669"/>
    <property type="project" value="TreeGrafter"/>
</dbReference>
<sequence>TMEMSLDKKQILEISLFKFKMGHKAVETTCNINSAFGPGTSNEHIVLWWFKKCCKGDKSLDEGCSDQSLEVDNDQLRASSKLILLTITQEVSQELNVDHFTVVWHLKQTGKLKKLTKLVPHEMTANQEDCHFKGSSSLILHNNNESFLDQIVRSPKHFPKPNLHQEKVMVTVWWSAASLIHYSFLNPSKTITSEKYARQIDELNRKLQCLQPALVLPHQPYSSDLSPTNYHFFKHLNNFLQGRCYCNQQDAENAFQEFIESRSMDFYATGINKLISHCQNCVDCNGSYFDE</sequence>
<proteinExistence type="predicted"/>
<name>A0A5J5MN76_MUNRE</name>
<protein>
    <recommendedName>
        <fullName evidence="3">Mos1 transposase HTH domain-containing protein</fullName>
    </recommendedName>
</protein>
<evidence type="ECO:0000313" key="1">
    <source>
        <dbReference type="EMBL" id="KAB0381644.1"/>
    </source>
</evidence>
<dbReference type="AlphaFoldDB" id="A0A5J5MN76"/>
<dbReference type="Pfam" id="PF01359">
    <property type="entry name" value="Transposase_1"/>
    <property type="match status" value="1"/>
</dbReference>
<gene>
    <name evidence="1" type="ORF">FD755_003561</name>
</gene>
<feature type="non-terminal residue" evidence="1">
    <location>
        <position position="1"/>
    </location>
</feature>
<dbReference type="Gene3D" id="1.10.10.1450">
    <property type="match status" value="1"/>
</dbReference>
<keyword evidence="2" id="KW-1185">Reference proteome</keyword>
<dbReference type="InterPro" id="IPR036397">
    <property type="entry name" value="RNaseH_sf"/>
</dbReference>
<accession>A0A5J5MN76</accession>
<dbReference type="Proteomes" id="UP000326062">
    <property type="component" value="Chromosome 2"/>
</dbReference>
<dbReference type="GO" id="GO:0003690">
    <property type="term" value="F:double-stranded DNA binding"/>
    <property type="evidence" value="ECO:0007669"/>
    <property type="project" value="TreeGrafter"/>
</dbReference>
<dbReference type="InterPro" id="IPR052709">
    <property type="entry name" value="Transposase-MT_Hybrid"/>
</dbReference>
<dbReference type="GO" id="GO:0000793">
    <property type="term" value="C:condensed chromosome"/>
    <property type="evidence" value="ECO:0007669"/>
    <property type="project" value="TreeGrafter"/>
</dbReference>
<dbReference type="InterPro" id="IPR001888">
    <property type="entry name" value="Transposase_1"/>
</dbReference>
<dbReference type="GO" id="GO:0031297">
    <property type="term" value="P:replication fork processing"/>
    <property type="evidence" value="ECO:0007669"/>
    <property type="project" value="TreeGrafter"/>
</dbReference>
<dbReference type="GO" id="GO:0000729">
    <property type="term" value="P:DNA double-strand break processing"/>
    <property type="evidence" value="ECO:0007669"/>
    <property type="project" value="TreeGrafter"/>
</dbReference>
<organism evidence="1 2">
    <name type="scientific">Muntiacus reevesi</name>
    <name type="common">Reeves' muntjac</name>
    <name type="synonym">Cervus reevesi</name>
    <dbReference type="NCBI Taxonomy" id="9886"/>
    <lineage>
        <taxon>Eukaryota</taxon>
        <taxon>Metazoa</taxon>
        <taxon>Chordata</taxon>
        <taxon>Craniata</taxon>
        <taxon>Vertebrata</taxon>
        <taxon>Euteleostomi</taxon>
        <taxon>Mammalia</taxon>
        <taxon>Eutheria</taxon>
        <taxon>Laurasiatheria</taxon>
        <taxon>Artiodactyla</taxon>
        <taxon>Ruminantia</taxon>
        <taxon>Pecora</taxon>
        <taxon>Cervidae</taxon>
        <taxon>Muntiacinae</taxon>
        <taxon>Muntiacus</taxon>
    </lineage>
</organism>
<dbReference type="GO" id="GO:0003697">
    <property type="term" value="F:single-stranded DNA binding"/>
    <property type="evidence" value="ECO:0007669"/>
    <property type="project" value="TreeGrafter"/>
</dbReference>
<dbReference type="GO" id="GO:0005634">
    <property type="term" value="C:nucleus"/>
    <property type="evidence" value="ECO:0007669"/>
    <property type="project" value="TreeGrafter"/>
</dbReference>
<dbReference type="GO" id="GO:0042800">
    <property type="term" value="F:histone H3K4 methyltransferase activity"/>
    <property type="evidence" value="ECO:0007669"/>
    <property type="project" value="TreeGrafter"/>
</dbReference>
<dbReference type="GO" id="GO:0044774">
    <property type="term" value="P:mitotic DNA integrity checkpoint signaling"/>
    <property type="evidence" value="ECO:0007669"/>
    <property type="project" value="TreeGrafter"/>
</dbReference>
<dbReference type="GO" id="GO:0044547">
    <property type="term" value="F:DNA topoisomerase binding"/>
    <property type="evidence" value="ECO:0007669"/>
    <property type="project" value="TreeGrafter"/>
</dbReference>
<comment type="caution">
    <text evidence="1">The sequence shown here is derived from an EMBL/GenBank/DDBJ whole genome shotgun (WGS) entry which is preliminary data.</text>
</comment>
<dbReference type="GO" id="GO:0046975">
    <property type="term" value="F:histone H3K36 methyltransferase activity"/>
    <property type="evidence" value="ECO:0007669"/>
    <property type="project" value="TreeGrafter"/>
</dbReference>